<evidence type="ECO:0000256" key="1">
    <source>
        <dbReference type="SAM" id="Phobius"/>
    </source>
</evidence>
<keyword evidence="1" id="KW-0472">Membrane</keyword>
<proteinExistence type="predicted"/>
<keyword evidence="2" id="KW-1185">Reference proteome</keyword>
<dbReference type="Proteomes" id="UP000887574">
    <property type="component" value="Unplaced"/>
</dbReference>
<dbReference type="AlphaFoldDB" id="A0A915DD00"/>
<keyword evidence="1" id="KW-0812">Transmembrane</keyword>
<name>A0A915DD00_9BILA</name>
<feature type="transmembrane region" description="Helical" evidence="1">
    <location>
        <begin position="14"/>
        <end position="36"/>
    </location>
</feature>
<sequence>MFFGWLHQSLHSKLHTYLFAVLNPFIFFIFISSSYCSSHNSRGLIQQENDPNTRYLCKGPLGEFAACQCNDDEHEVACINAQFVDTGVFQYINSHYK</sequence>
<reference evidence="3" key="1">
    <citation type="submission" date="2022-11" db="UniProtKB">
        <authorList>
            <consortium name="WormBaseParasite"/>
        </authorList>
    </citation>
    <scope>IDENTIFICATION</scope>
</reference>
<dbReference type="WBParaSite" id="jg1813">
    <property type="protein sequence ID" value="jg1813"/>
    <property type="gene ID" value="jg1813"/>
</dbReference>
<protein>
    <submittedName>
        <fullName evidence="3">Uncharacterized protein</fullName>
    </submittedName>
</protein>
<evidence type="ECO:0000313" key="3">
    <source>
        <dbReference type="WBParaSite" id="jg1813"/>
    </source>
</evidence>
<organism evidence="2 3">
    <name type="scientific">Ditylenchus dipsaci</name>
    <dbReference type="NCBI Taxonomy" id="166011"/>
    <lineage>
        <taxon>Eukaryota</taxon>
        <taxon>Metazoa</taxon>
        <taxon>Ecdysozoa</taxon>
        <taxon>Nematoda</taxon>
        <taxon>Chromadorea</taxon>
        <taxon>Rhabditida</taxon>
        <taxon>Tylenchina</taxon>
        <taxon>Tylenchomorpha</taxon>
        <taxon>Sphaerularioidea</taxon>
        <taxon>Anguinidae</taxon>
        <taxon>Anguininae</taxon>
        <taxon>Ditylenchus</taxon>
    </lineage>
</organism>
<evidence type="ECO:0000313" key="2">
    <source>
        <dbReference type="Proteomes" id="UP000887574"/>
    </source>
</evidence>
<keyword evidence="1" id="KW-1133">Transmembrane helix</keyword>
<accession>A0A915DD00</accession>